<keyword evidence="4" id="KW-0539">Nucleus</keyword>
<evidence type="ECO:0000313" key="6">
    <source>
        <dbReference type="EMBL" id="TKR87442.1"/>
    </source>
</evidence>
<dbReference type="PANTHER" id="PTHR23043">
    <property type="entry name" value="HYPOXIA-INDUCIBLE FACTOR 1 ALPHA"/>
    <property type="match status" value="1"/>
</dbReference>
<dbReference type="OrthoDB" id="9978016at2759"/>
<comment type="subcellular location">
    <subcellularLocation>
        <location evidence="1">Nucleus</location>
    </subcellularLocation>
</comment>
<proteinExistence type="predicted"/>
<evidence type="ECO:0000259" key="5">
    <source>
        <dbReference type="PROSITE" id="PS50112"/>
    </source>
</evidence>
<organism evidence="6 7">
    <name type="scientific">Steinernema carpocapsae</name>
    <name type="common">Entomopathogenic nematode</name>
    <dbReference type="NCBI Taxonomy" id="34508"/>
    <lineage>
        <taxon>Eukaryota</taxon>
        <taxon>Metazoa</taxon>
        <taxon>Ecdysozoa</taxon>
        <taxon>Nematoda</taxon>
        <taxon>Chromadorea</taxon>
        <taxon>Rhabditida</taxon>
        <taxon>Tylenchina</taxon>
        <taxon>Panagrolaimomorpha</taxon>
        <taxon>Strongyloidoidea</taxon>
        <taxon>Steinernematidae</taxon>
        <taxon>Steinernema</taxon>
    </lineage>
</organism>
<dbReference type="GO" id="GO:0000977">
    <property type="term" value="F:RNA polymerase II transcription regulatory region sequence-specific DNA binding"/>
    <property type="evidence" value="ECO:0007669"/>
    <property type="project" value="TreeGrafter"/>
</dbReference>
<accession>A0A4U5NVM9</accession>
<name>A0A4U5NVM9_STECR</name>
<sequence>MRSYIPKNIDSCRALKGFLMMVTQSGKLLYISENASEYLGHSVEEIMCQGDQLYDLIDDRDHDAVHRELNPNPKRLRTAPEEGVFICRMNLSRTAKRQIHYHKFVLVHGRYVHTAEYYQAVNAVNGPANAVEPIFAAYCQPLINPENAHNQLKGNTSVFQSRHHMDMRFIDMDHVGQFHFGYSTEELENRSWYSLIHPSVLFPFAYKHRLIRDGKDHATMCLLKLQTKSGDWIWTHAVVTVSQPQQIDGRRQHQIISVTYQILSEREAATLQMNDWIYSMRHTTVPQECYVTKESLDFAPSESDPLEFSPSNVAVPPVFLKTEPHVFPPQSSHRSQISVEIPSKPHMFNGSQFDSVFHHHMNLNSLLTPEYSSPEGSLASASTHISNISNPAPSSSSYLEPSISHFCPSESGEAPLPELDDVEEYFRQVDLEQETSQPQADLMSLFQVMLEPQNLVHPQSSSLYDDYQRPPVRAGCKRHHSVQMESIEGFNTEFGMFAHPRGQKRLASWAPGVS</sequence>
<gene>
    <name evidence="6" type="ORF">L596_011839</name>
</gene>
<dbReference type="SUPFAM" id="SSF55785">
    <property type="entry name" value="PYP-like sensor domain (PAS domain)"/>
    <property type="match status" value="2"/>
</dbReference>
<dbReference type="EMBL" id="AZBU02000003">
    <property type="protein sequence ID" value="TKR87442.1"/>
    <property type="molecule type" value="Genomic_DNA"/>
</dbReference>
<dbReference type="Pfam" id="PF14598">
    <property type="entry name" value="PAS_11"/>
    <property type="match status" value="1"/>
</dbReference>
<evidence type="ECO:0000256" key="1">
    <source>
        <dbReference type="ARBA" id="ARBA00004123"/>
    </source>
</evidence>
<dbReference type="GO" id="GO:0000981">
    <property type="term" value="F:DNA-binding transcription factor activity, RNA polymerase II-specific"/>
    <property type="evidence" value="ECO:0007669"/>
    <property type="project" value="TreeGrafter"/>
</dbReference>
<keyword evidence="2" id="KW-0805">Transcription regulation</keyword>
<evidence type="ECO:0000256" key="4">
    <source>
        <dbReference type="ARBA" id="ARBA00023242"/>
    </source>
</evidence>
<comment type="caution">
    <text evidence="6">The sequence shown here is derived from an EMBL/GenBank/DDBJ whole genome shotgun (WGS) entry which is preliminary data.</text>
</comment>
<dbReference type="Proteomes" id="UP000298663">
    <property type="component" value="Unassembled WGS sequence"/>
</dbReference>
<reference evidence="6 7" key="2">
    <citation type="journal article" date="2019" name="G3 (Bethesda)">
        <title>Hybrid Assembly of the Genome of the Entomopathogenic Nematode Steinernema carpocapsae Identifies the X-Chromosome.</title>
        <authorList>
            <person name="Serra L."/>
            <person name="Macchietto M."/>
            <person name="Macias-Munoz A."/>
            <person name="McGill C.J."/>
            <person name="Rodriguez I.M."/>
            <person name="Rodriguez B."/>
            <person name="Murad R."/>
            <person name="Mortazavi A."/>
        </authorList>
    </citation>
    <scope>NUCLEOTIDE SEQUENCE [LARGE SCALE GENOMIC DNA]</scope>
    <source>
        <strain evidence="6 7">ALL</strain>
    </source>
</reference>
<evidence type="ECO:0000256" key="3">
    <source>
        <dbReference type="ARBA" id="ARBA00023163"/>
    </source>
</evidence>
<dbReference type="CDD" id="cd00130">
    <property type="entry name" value="PAS"/>
    <property type="match status" value="2"/>
</dbReference>
<dbReference type="SMART" id="SM00091">
    <property type="entry name" value="PAS"/>
    <property type="match status" value="2"/>
</dbReference>
<dbReference type="Gene3D" id="3.30.450.20">
    <property type="entry name" value="PAS domain"/>
    <property type="match status" value="2"/>
</dbReference>
<evidence type="ECO:0000313" key="7">
    <source>
        <dbReference type="Proteomes" id="UP000298663"/>
    </source>
</evidence>
<keyword evidence="3" id="KW-0804">Transcription</keyword>
<dbReference type="PANTHER" id="PTHR23043:SF39">
    <property type="entry name" value="DYSFUSION, ISOFORM D"/>
    <property type="match status" value="1"/>
</dbReference>
<reference evidence="6 7" key="1">
    <citation type="journal article" date="2015" name="Genome Biol.">
        <title>Comparative genomics of Steinernema reveals deeply conserved gene regulatory networks.</title>
        <authorList>
            <person name="Dillman A.R."/>
            <person name="Macchietto M."/>
            <person name="Porter C.F."/>
            <person name="Rogers A."/>
            <person name="Williams B."/>
            <person name="Antoshechkin I."/>
            <person name="Lee M.M."/>
            <person name="Goodwin Z."/>
            <person name="Lu X."/>
            <person name="Lewis E.E."/>
            <person name="Goodrich-Blair H."/>
            <person name="Stock S.P."/>
            <person name="Adams B.J."/>
            <person name="Sternberg P.W."/>
            <person name="Mortazavi A."/>
        </authorList>
    </citation>
    <scope>NUCLEOTIDE SEQUENCE [LARGE SCALE GENOMIC DNA]</scope>
    <source>
        <strain evidence="6 7">ALL</strain>
    </source>
</reference>
<protein>
    <recommendedName>
        <fullName evidence="5">PAS domain-containing protein</fullName>
    </recommendedName>
</protein>
<feature type="domain" description="PAS" evidence="5">
    <location>
        <begin position="1"/>
        <end position="70"/>
    </location>
</feature>
<dbReference type="GO" id="GO:0005634">
    <property type="term" value="C:nucleus"/>
    <property type="evidence" value="ECO:0007669"/>
    <property type="project" value="UniProtKB-SubCell"/>
</dbReference>
<evidence type="ECO:0000256" key="2">
    <source>
        <dbReference type="ARBA" id="ARBA00023015"/>
    </source>
</evidence>
<keyword evidence="7" id="KW-1185">Reference proteome</keyword>
<dbReference type="PROSITE" id="PS50112">
    <property type="entry name" value="PAS"/>
    <property type="match status" value="1"/>
</dbReference>
<dbReference type="GO" id="GO:0010557">
    <property type="term" value="P:positive regulation of macromolecule biosynthetic process"/>
    <property type="evidence" value="ECO:0007669"/>
    <property type="project" value="UniProtKB-ARBA"/>
</dbReference>
<dbReference type="InterPro" id="IPR000014">
    <property type="entry name" value="PAS"/>
</dbReference>
<dbReference type="InterPro" id="IPR035965">
    <property type="entry name" value="PAS-like_dom_sf"/>
</dbReference>
<dbReference type="AlphaFoldDB" id="A0A4U5NVM9"/>